<feature type="transmembrane region" description="Helical" evidence="3">
    <location>
        <begin position="6"/>
        <end position="24"/>
    </location>
</feature>
<keyword evidence="6" id="KW-1185">Reference proteome</keyword>
<evidence type="ECO:0000313" key="6">
    <source>
        <dbReference type="Proteomes" id="UP001218579"/>
    </source>
</evidence>
<gene>
    <name evidence="5" type="ORF">PQU98_14435</name>
</gene>
<feature type="region of interest" description="Disordered" evidence="2">
    <location>
        <begin position="208"/>
        <end position="247"/>
    </location>
</feature>
<dbReference type="Proteomes" id="UP001218579">
    <property type="component" value="Unassembled WGS sequence"/>
</dbReference>
<evidence type="ECO:0000313" key="5">
    <source>
        <dbReference type="EMBL" id="MDC7677339.1"/>
    </source>
</evidence>
<organism evidence="5 6">
    <name type="scientific">Asticcacaulis machinosus</name>
    <dbReference type="NCBI Taxonomy" id="2984211"/>
    <lineage>
        <taxon>Bacteria</taxon>
        <taxon>Pseudomonadati</taxon>
        <taxon>Pseudomonadota</taxon>
        <taxon>Alphaproteobacteria</taxon>
        <taxon>Caulobacterales</taxon>
        <taxon>Caulobacteraceae</taxon>
        <taxon>Asticcacaulis</taxon>
    </lineage>
</organism>
<dbReference type="EMBL" id="JAQQKV010000003">
    <property type="protein sequence ID" value="MDC7677339.1"/>
    <property type="molecule type" value="Genomic_DNA"/>
</dbReference>
<proteinExistence type="predicted"/>
<evidence type="ECO:0000256" key="3">
    <source>
        <dbReference type="SAM" id="Phobius"/>
    </source>
</evidence>
<comment type="caution">
    <text evidence="5">The sequence shown here is derived from an EMBL/GenBank/DDBJ whole genome shotgun (WGS) entry which is preliminary data.</text>
</comment>
<dbReference type="InterPro" id="IPR045531">
    <property type="entry name" value="DUF6468"/>
</dbReference>
<dbReference type="RefSeq" id="WP_272745662.1">
    <property type="nucleotide sequence ID" value="NZ_JAQQKV010000003.1"/>
</dbReference>
<feature type="compositionally biased region" description="Acidic residues" evidence="2">
    <location>
        <begin position="221"/>
        <end position="233"/>
    </location>
</feature>
<feature type="compositionally biased region" description="Low complexity" evidence="2">
    <location>
        <begin position="166"/>
        <end position="178"/>
    </location>
</feature>
<reference evidence="5 6" key="1">
    <citation type="submission" date="2023-01" db="EMBL/GenBank/DDBJ databases">
        <title>Novel species of the genus Asticcacaulis isolated from rivers.</title>
        <authorList>
            <person name="Lu H."/>
        </authorList>
    </citation>
    <scope>NUCLEOTIDE SEQUENCE [LARGE SCALE GENOMIC DNA]</scope>
    <source>
        <strain evidence="5 6">LKC15W</strain>
    </source>
</reference>
<feature type="compositionally biased region" description="Basic and acidic residues" evidence="2">
    <location>
        <begin position="209"/>
        <end position="220"/>
    </location>
</feature>
<feature type="region of interest" description="Disordered" evidence="2">
    <location>
        <begin position="160"/>
        <end position="194"/>
    </location>
</feature>
<sequence length="247" mass="27618">MSYAGIVMDVVLMALLIAALLFGVRLDKRLKGLRAAHDSFARAVADLDQAALKAHSALRELHAGTDESQELLHGRILAARDLLTRLETQIARAEKAERDIGRQIESVKDFKPEVRPEPKLRSAPLVAIRPEVQPEPPPSVPEPEMPVARSADNRRFGALRAERPSPFKGAPFKGAPFKKAAKERPDDDEVPHISENVLASLNNMLRSFEVPKPDERRRDDDLFDAPPEVDSEPPLDLPSRRRRQTFE</sequence>
<keyword evidence="3" id="KW-0472">Membrane</keyword>
<keyword evidence="3" id="KW-1133">Transmembrane helix</keyword>
<name>A0ABT5HM64_9CAUL</name>
<evidence type="ECO:0000256" key="2">
    <source>
        <dbReference type="SAM" id="MobiDB-lite"/>
    </source>
</evidence>
<feature type="coiled-coil region" evidence="1">
    <location>
        <begin position="76"/>
        <end position="103"/>
    </location>
</feature>
<accession>A0ABT5HM64</accession>
<keyword evidence="3" id="KW-0812">Transmembrane</keyword>
<dbReference type="Pfam" id="PF20072">
    <property type="entry name" value="DUF6468"/>
    <property type="match status" value="1"/>
</dbReference>
<protein>
    <submittedName>
        <fullName evidence="5">DUF6468 domain-containing protein</fullName>
    </submittedName>
</protein>
<keyword evidence="1" id="KW-0175">Coiled coil</keyword>
<evidence type="ECO:0000256" key="1">
    <source>
        <dbReference type="SAM" id="Coils"/>
    </source>
</evidence>
<feature type="domain" description="DUF6468" evidence="4">
    <location>
        <begin position="33"/>
        <end position="96"/>
    </location>
</feature>
<evidence type="ECO:0000259" key="4">
    <source>
        <dbReference type="Pfam" id="PF20072"/>
    </source>
</evidence>